<reference evidence="3 4" key="1">
    <citation type="submission" date="2014-04" db="EMBL/GenBank/DDBJ databases">
        <authorList>
            <consortium name="DOE Joint Genome Institute"/>
            <person name="Kuo A."/>
            <person name="Martino E."/>
            <person name="Perotto S."/>
            <person name="Kohler A."/>
            <person name="Nagy L.G."/>
            <person name="Floudas D."/>
            <person name="Copeland A."/>
            <person name="Barry K.W."/>
            <person name="Cichocki N."/>
            <person name="Veneault-Fourrey C."/>
            <person name="LaButti K."/>
            <person name="Lindquist E.A."/>
            <person name="Lipzen A."/>
            <person name="Lundell T."/>
            <person name="Morin E."/>
            <person name="Murat C."/>
            <person name="Sun H."/>
            <person name="Tunlid A."/>
            <person name="Henrissat B."/>
            <person name="Grigoriev I.V."/>
            <person name="Hibbett D.S."/>
            <person name="Martin F."/>
            <person name="Nordberg H.P."/>
            <person name="Cantor M.N."/>
            <person name="Hua S.X."/>
        </authorList>
    </citation>
    <scope>NUCLEOTIDE SEQUENCE [LARGE SCALE GENOMIC DNA]</scope>
    <source>
        <strain evidence="3 4">Zn</strain>
    </source>
</reference>
<reference evidence="4" key="2">
    <citation type="submission" date="2015-01" db="EMBL/GenBank/DDBJ databases">
        <title>Evolutionary Origins and Diversification of the Mycorrhizal Mutualists.</title>
        <authorList>
            <consortium name="DOE Joint Genome Institute"/>
            <consortium name="Mycorrhizal Genomics Consortium"/>
            <person name="Kohler A."/>
            <person name="Kuo A."/>
            <person name="Nagy L.G."/>
            <person name="Floudas D."/>
            <person name="Copeland A."/>
            <person name="Barry K.W."/>
            <person name="Cichocki N."/>
            <person name="Veneault-Fourrey C."/>
            <person name="LaButti K."/>
            <person name="Lindquist E.A."/>
            <person name="Lipzen A."/>
            <person name="Lundell T."/>
            <person name="Morin E."/>
            <person name="Murat C."/>
            <person name="Riley R."/>
            <person name="Ohm R."/>
            <person name="Sun H."/>
            <person name="Tunlid A."/>
            <person name="Henrissat B."/>
            <person name="Grigoriev I.V."/>
            <person name="Hibbett D.S."/>
            <person name="Martin F."/>
        </authorList>
    </citation>
    <scope>NUCLEOTIDE SEQUENCE [LARGE SCALE GENOMIC DNA]</scope>
    <source>
        <strain evidence="4">Zn</strain>
    </source>
</reference>
<accession>A0A0C3C496</accession>
<keyword evidence="2" id="KW-0812">Transmembrane</keyword>
<dbReference type="STRING" id="913774.A0A0C3C496"/>
<keyword evidence="4" id="KW-1185">Reference proteome</keyword>
<evidence type="ECO:0000256" key="2">
    <source>
        <dbReference type="SAM" id="Phobius"/>
    </source>
</evidence>
<dbReference type="InterPro" id="IPR021765">
    <property type="entry name" value="UstYa-like"/>
</dbReference>
<proteinExistence type="inferred from homology"/>
<dbReference type="Proteomes" id="UP000054321">
    <property type="component" value="Unassembled WGS sequence"/>
</dbReference>
<keyword evidence="2" id="KW-0472">Membrane</keyword>
<dbReference type="GO" id="GO:0043386">
    <property type="term" value="P:mycotoxin biosynthetic process"/>
    <property type="evidence" value="ECO:0007669"/>
    <property type="project" value="InterPro"/>
</dbReference>
<feature type="transmembrane region" description="Helical" evidence="2">
    <location>
        <begin position="43"/>
        <end position="63"/>
    </location>
</feature>
<protein>
    <recommendedName>
        <fullName evidence="5">Tat pathway signal sequence</fullName>
    </recommendedName>
</protein>
<dbReference type="OrthoDB" id="3687641at2759"/>
<evidence type="ECO:0008006" key="5">
    <source>
        <dbReference type="Google" id="ProtNLM"/>
    </source>
</evidence>
<dbReference type="EMBL" id="KN832893">
    <property type="protein sequence ID" value="KIM93703.1"/>
    <property type="molecule type" value="Genomic_DNA"/>
</dbReference>
<evidence type="ECO:0000313" key="3">
    <source>
        <dbReference type="EMBL" id="KIM93703.1"/>
    </source>
</evidence>
<dbReference type="Pfam" id="PF11807">
    <property type="entry name" value="UstYa"/>
    <property type="match status" value="1"/>
</dbReference>
<dbReference type="PANTHER" id="PTHR33365">
    <property type="entry name" value="YALI0B05434P"/>
    <property type="match status" value="1"/>
</dbReference>
<dbReference type="AlphaFoldDB" id="A0A0C3C496"/>
<evidence type="ECO:0000313" key="4">
    <source>
        <dbReference type="Proteomes" id="UP000054321"/>
    </source>
</evidence>
<keyword evidence="2" id="KW-1133">Transmembrane helix</keyword>
<dbReference type="PANTHER" id="PTHR33365:SF13">
    <property type="entry name" value="TAT PATHWAY SIGNAL SEQUENCE"/>
    <property type="match status" value="1"/>
</dbReference>
<name>A0A0C3C496_OIDMZ</name>
<gene>
    <name evidence="3" type="ORF">OIDMADRAFT_137397</name>
</gene>
<evidence type="ECO:0000256" key="1">
    <source>
        <dbReference type="ARBA" id="ARBA00035112"/>
    </source>
</evidence>
<dbReference type="InParanoid" id="A0A0C3C496"/>
<dbReference type="HOGENOM" id="CLU_042941_0_1_1"/>
<sequence>MFEYLKDVQFKQLPQSEDCESFGNELENSSGPRIASRTLVSQLITTTLLVTTLVVGAVLGAWLGSSYLMSANEYCIREVSQDSPLLEDIDINFSTIRFNGSLFQENIFRQPASPEVDHAWESLGVNYRAAVVPSHLAGRAGLSQSQVQIADKYGSGFPANVEGLHHLHCLNLLRQALYYNFDYYHEKGEGAFKNDDRILMAHVNILRQQLMCTVDIGVLGQIWWNREEPMAYVDFNTRHKCRNFDVVRQWAFEHQAPEEVPEDYLKPPRSVDDVFETMP</sequence>
<organism evidence="3 4">
    <name type="scientific">Oidiodendron maius (strain Zn)</name>
    <dbReference type="NCBI Taxonomy" id="913774"/>
    <lineage>
        <taxon>Eukaryota</taxon>
        <taxon>Fungi</taxon>
        <taxon>Dikarya</taxon>
        <taxon>Ascomycota</taxon>
        <taxon>Pezizomycotina</taxon>
        <taxon>Leotiomycetes</taxon>
        <taxon>Leotiomycetes incertae sedis</taxon>
        <taxon>Myxotrichaceae</taxon>
        <taxon>Oidiodendron</taxon>
    </lineage>
</organism>
<comment type="similarity">
    <text evidence="1">Belongs to the ustYa family.</text>
</comment>